<sequence length="297" mass="31777">MATQNEATSLRLVVAGLGYSGAAVAREAAAAGWRVTGTVRDPARSSAAPGVEVVPFAEARPAIAAATHLLATAAPGEGTGDPVLAAHGDAVRAAPDLRWIGYVSTTGVYGDHDGGWVDERTPPTPMQDRTRRRVAAEGQWAAFADRLPVDLFRSGGIYGPGRSVFDELREGTARRTVKPGHAFSRIHRDDIALAVLAAMRQDRAPGLRVLHLVDDEPAESAVVVEEAARLLGVEPPPAVLFGEAWPRMSPMARSFWGENRRVSNVATKAALGIAWRHRTWREGLAAILREERGERPA</sequence>
<comment type="caution">
    <text evidence="2">The sequence shown here is derived from an EMBL/GenBank/DDBJ whole genome shotgun (WGS) entry which is preliminary data.</text>
</comment>
<evidence type="ECO:0000313" key="2">
    <source>
        <dbReference type="EMBL" id="GAA0569297.1"/>
    </source>
</evidence>
<dbReference type="Proteomes" id="UP001501588">
    <property type="component" value="Unassembled WGS sequence"/>
</dbReference>
<keyword evidence="3" id="KW-1185">Reference proteome</keyword>
<evidence type="ECO:0000313" key="3">
    <source>
        <dbReference type="Proteomes" id="UP001501588"/>
    </source>
</evidence>
<dbReference type="SUPFAM" id="SSF51735">
    <property type="entry name" value="NAD(P)-binding Rossmann-fold domains"/>
    <property type="match status" value="1"/>
</dbReference>
<protein>
    <submittedName>
        <fullName evidence="2">SDR family oxidoreductase</fullName>
    </submittedName>
</protein>
<dbReference type="RefSeq" id="WP_343893519.1">
    <property type="nucleotide sequence ID" value="NZ_BAAAFZ010000007.1"/>
</dbReference>
<name>A0ABN1ELW3_9PROT</name>
<dbReference type="PANTHER" id="PTHR43574">
    <property type="entry name" value="EPIMERASE-RELATED"/>
    <property type="match status" value="1"/>
</dbReference>
<accession>A0ABN1ELW3</accession>
<organism evidence="2 3">
    <name type="scientific">Craurococcus roseus</name>
    <dbReference type="NCBI Taxonomy" id="77585"/>
    <lineage>
        <taxon>Bacteria</taxon>
        <taxon>Pseudomonadati</taxon>
        <taxon>Pseudomonadota</taxon>
        <taxon>Alphaproteobacteria</taxon>
        <taxon>Acetobacterales</taxon>
        <taxon>Acetobacteraceae</taxon>
        <taxon>Craurococcus</taxon>
    </lineage>
</organism>
<keyword evidence="1" id="KW-0520">NAD</keyword>
<evidence type="ECO:0000256" key="1">
    <source>
        <dbReference type="ARBA" id="ARBA00023027"/>
    </source>
</evidence>
<proteinExistence type="predicted"/>
<dbReference type="InterPro" id="IPR036291">
    <property type="entry name" value="NAD(P)-bd_dom_sf"/>
</dbReference>
<reference evidence="2 3" key="1">
    <citation type="journal article" date="2019" name="Int. J. Syst. Evol. Microbiol.">
        <title>The Global Catalogue of Microorganisms (GCM) 10K type strain sequencing project: providing services to taxonomists for standard genome sequencing and annotation.</title>
        <authorList>
            <consortium name="The Broad Institute Genomics Platform"/>
            <consortium name="The Broad Institute Genome Sequencing Center for Infectious Disease"/>
            <person name="Wu L."/>
            <person name="Ma J."/>
        </authorList>
    </citation>
    <scope>NUCLEOTIDE SEQUENCE [LARGE SCALE GENOMIC DNA]</scope>
    <source>
        <strain evidence="2 3">JCM 9933</strain>
    </source>
</reference>
<gene>
    <name evidence="2" type="ORF">GCM10009416_04570</name>
</gene>
<dbReference type="EMBL" id="BAAAFZ010000007">
    <property type="protein sequence ID" value="GAA0569297.1"/>
    <property type="molecule type" value="Genomic_DNA"/>
</dbReference>
<dbReference type="Gene3D" id="3.40.50.720">
    <property type="entry name" value="NAD(P)-binding Rossmann-like Domain"/>
    <property type="match status" value="1"/>
</dbReference>